<dbReference type="EMBL" id="CP109441">
    <property type="protein sequence ID" value="WUV45870.1"/>
    <property type="molecule type" value="Genomic_DNA"/>
</dbReference>
<evidence type="ECO:0000313" key="1">
    <source>
        <dbReference type="EMBL" id="WUV45870.1"/>
    </source>
</evidence>
<proteinExistence type="predicted"/>
<reference evidence="1" key="1">
    <citation type="submission" date="2022-10" db="EMBL/GenBank/DDBJ databases">
        <title>The complete genomes of actinobacterial strains from the NBC collection.</title>
        <authorList>
            <person name="Joergensen T.S."/>
            <person name="Alvarez Arevalo M."/>
            <person name="Sterndorff E.B."/>
            <person name="Faurdal D."/>
            <person name="Vuksanovic O."/>
            <person name="Mourched A.-S."/>
            <person name="Charusanti P."/>
            <person name="Shaw S."/>
            <person name="Blin K."/>
            <person name="Weber T."/>
        </authorList>
    </citation>
    <scope>NUCLEOTIDE SEQUENCE</scope>
    <source>
        <strain evidence="1">NBC_01482</strain>
    </source>
</reference>
<evidence type="ECO:0000313" key="2">
    <source>
        <dbReference type="Proteomes" id="UP001432062"/>
    </source>
</evidence>
<organism evidence="1 2">
    <name type="scientific">Nocardia vinacea</name>
    <dbReference type="NCBI Taxonomy" id="96468"/>
    <lineage>
        <taxon>Bacteria</taxon>
        <taxon>Bacillati</taxon>
        <taxon>Actinomycetota</taxon>
        <taxon>Actinomycetes</taxon>
        <taxon>Mycobacteriales</taxon>
        <taxon>Nocardiaceae</taxon>
        <taxon>Nocardia</taxon>
    </lineage>
</organism>
<accession>A0ABZ1YRI3</accession>
<sequence>MNGEQALGYAAQSGQTRMVNPGAIIAPGFGDLADGLVRPSNIY</sequence>
<dbReference type="Proteomes" id="UP001432062">
    <property type="component" value="Chromosome"/>
</dbReference>
<dbReference type="RefSeq" id="WP_327099133.1">
    <property type="nucleotide sequence ID" value="NZ_CP109149.1"/>
</dbReference>
<name>A0ABZ1YRI3_9NOCA</name>
<keyword evidence="2" id="KW-1185">Reference proteome</keyword>
<gene>
    <name evidence="1" type="ORF">OG563_43485</name>
</gene>
<protein>
    <submittedName>
        <fullName evidence="1">Uncharacterized protein</fullName>
    </submittedName>
</protein>